<evidence type="ECO:0000256" key="6">
    <source>
        <dbReference type="ARBA" id="ARBA00022723"/>
    </source>
</evidence>
<keyword evidence="9" id="KW-0804">Transcription</keyword>
<dbReference type="Gene3D" id="3.90.580.10">
    <property type="entry name" value="Zinc finger, CHC2-type domain"/>
    <property type="match status" value="1"/>
</dbReference>
<evidence type="ECO:0000256" key="9">
    <source>
        <dbReference type="ARBA" id="ARBA00023163"/>
    </source>
</evidence>
<evidence type="ECO:0000256" key="4">
    <source>
        <dbReference type="ARBA" id="ARBA00022695"/>
    </source>
</evidence>
<evidence type="ECO:0000256" key="7">
    <source>
        <dbReference type="ARBA" id="ARBA00022771"/>
    </source>
</evidence>
<protein>
    <submittedName>
        <fullName evidence="11">Toprim domain-containing protein</fullName>
    </submittedName>
</protein>
<keyword evidence="1" id="KW-0240">DNA-directed RNA polymerase</keyword>
<dbReference type="EMBL" id="JBITGY010000001">
    <property type="protein sequence ID" value="MFI6495917.1"/>
    <property type="molecule type" value="Genomic_DNA"/>
</dbReference>
<keyword evidence="8" id="KW-0862">Zinc</keyword>
<evidence type="ECO:0000256" key="3">
    <source>
        <dbReference type="ARBA" id="ARBA00022679"/>
    </source>
</evidence>
<keyword evidence="2" id="KW-0639">Primosome</keyword>
<comment type="caution">
    <text evidence="11">The sequence shown here is derived from an EMBL/GenBank/DDBJ whole genome shotgun (WGS) entry which is preliminary data.</text>
</comment>
<evidence type="ECO:0000256" key="1">
    <source>
        <dbReference type="ARBA" id="ARBA00022478"/>
    </source>
</evidence>
<dbReference type="SMART" id="SM00400">
    <property type="entry name" value="ZnF_CHCC"/>
    <property type="match status" value="1"/>
</dbReference>
<keyword evidence="5" id="KW-0235">DNA replication</keyword>
<evidence type="ECO:0000313" key="11">
    <source>
        <dbReference type="EMBL" id="MFI6495917.1"/>
    </source>
</evidence>
<dbReference type="InterPro" id="IPR006171">
    <property type="entry name" value="TOPRIM_dom"/>
</dbReference>
<dbReference type="SUPFAM" id="SSF56731">
    <property type="entry name" value="DNA primase core"/>
    <property type="match status" value="1"/>
</dbReference>
<accession>A0ABW7YJN0</accession>
<dbReference type="InterPro" id="IPR034151">
    <property type="entry name" value="TOPRIM_DnaG_bac"/>
</dbReference>
<keyword evidence="12" id="KW-1185">Reference proteome</keyword>
<keyword evidence="6" id="KW-0479">Metal-binding</keyword>
<dbReference type="SMART" id="SM00493">
    <property type="entry name" value="TOPRIM"/>
    <property type="match status" value="1"/>
</dbReference>
<dbReference type="PANTHER" id="PTHR30313:SF2">
    <property type="entry name" value="DNA PRIMASE"/>
    <property type="match status" value="1"/>
</dbReference>
<reference evidence="11 12" key="1">
    <citation type="submission" date="2024-10" db="EMBL/GenBank/DDBJ databases">
        <title>The Natural Products Discovery Center: Release of the First 8490 Sequenced Strains for Exploring Actinobacteria Biosynthetic Diversity.</title>
        <authorList>
            <person name="Kalkreuter E."/>
            <person name="Kautsar S.A."/>
            <person name="Yang D."/>
            <person name="Bader C.D."/>
            <person name="Teijaro C.N."/>
            <person name="Fluegel L."/>
            <person name="Davis C.M."/>
            <person name="Simpson J.R."/>
            <person name="Lauterbach L."/>
            <person name="Steele A.D."/>
            <person name="Gui C."/>
            <person name="Meng S."/>
            <person name="Li G."/>
            <person name="Viehrig K."/>
            <person name="Ye F."/>
            <person name="Su P."/>
            <person name="Kiefer A.F."/>
            <person name="Nichols A."/>
            <person name="Cepeda A.J."/>
            <person name="Yan W."/>
            <person name="Fan B."/>
            <person name="Jiang Y."/>
            <person name="Adhikari A."/>
            <person name="Zheng C.-J."/>
            <person name="Schuster L."/>
            <person name="Cowan T.M."/>
            <person name="Smanski M.J."/>
            <person name="Chevrette M.G."/>
            <person name="De Carvalho L.P.S."/>
            <person name="Shen B."/>
        </authorList>
    </citation>
    <scope>NUCLEOTIDE SEQUENCE [LARGE SCALE GENOMIC DNA]</scope>
    <source>
        <strain evidence="11 12">NPDC050545</strain>
    </source>
</reference>
<dbReference type="InterPro" id="IPR036977">
    <property type="entry name" value="DNA_primase_Znf_CHC2"/>
</dbReference>
<evidence type="ECO:0000259" key="10">
    <source>
        <dbReference type="PROSITE" id="PS50880"/>
    </source>
</evidence>
<dbReference type="Proteomes" id="UP001612741">
    <property type="component" value="Unassembled WGS sequence"/>
</dbReference>
<keyword evidence="7" id="KW-0863">Zinc-finger</keyword>
<dbReference type="RefSeq" id="WP_397079192.1">
    <property type="nucleotide sequence ID" value="NZ_JBITGY010000001.1"/>
</dbReference>
<dbReference type="InterPro" id="IPR002694">
    <property type="entry name" value="Znf_CHC2"/>
</dbReference>
<dbReference type="InterPro" id="IPR050219">
    <property type="entry name" value="DnaG_primase"/>
</dbReference>
<evidence type="ECO:0000256" key="5">
    <source>
        <dbReference type="ARBA" id="ARBA00022705"/>
    </source>
</evidence>
<evidence type="ECO:0000256" key="8">
    <source>
        <dbReference type="ARBA" id="ARBA00022833"/>
    </source>
</evidence>
<dbReference type="Pfam" id="PF01807">
    <property type="entry name" value="Zn_ribbon_DnaG"/>
    <property type="match status" value="1"/>
</dbReference>
<sequence>MDKLGLNVLRVDDSGEATAKCPEHVKRTGREDRHPSFSVNIESGLFGCWSCQYRGEFVTLVKDQLELDHADAVAWIRAQGTIQRVERILANRDTTSDTTEEINEAKLALYVSPPPKALQSRRLTAEACARHGVLWDAENKRWITPIRDTDGTLLGWQEKNRRYFKNRPKGLKKAQHLFGLWVLPKRCDFIVVVESPLDAVRLAGLGFHAVASYGASISDAQMRLIHERTNRLILFPDNDSAGRIARDKILAIWTRRGLAILIVVYAKLLADLHRDVVSGLDPGDLAAEEACLLIDQAIPSSIAALTFR</sequence>
<dbReference type="PANTHER" id="PTHR30313">
    <property type="entry name" value="DNA PRIMASE"/>
    <property type="match status" value="1"/>
</dbReference>
<dbReference type="Pfam" id="PF13155">
    <property type="entry name" value="Toprim_2"/>
    <property type="match status" value="1"/>
</dbReference>
<proteinExistence type="predicted"/>
<name>A0ABW7YJN0_9ACTN</name>
<dbReference type="SUPFAM" id="SSF57783">
    <property type="entry name" value="Zinc beta-ribbon"/>
    <property type="match status" value="1"/>
</dbReference>
<dbReference type="Gene3D" id="3.40.1360.10">
    <property type="match status" value="1"/>
</dbReference>
<gene>
    <name evidence="11" type="ORF">ACIBG2_00945</name>
</gene>
<feature type="domain" description="Toprim" evidence="10">
    <location>
        <begin position="188"/>
        <end position="270"/>
    </location>
</feature>
<dbReference type="CDD" id="cd03364">
    <property type="entry name" value="TOPRIM_DnaG_primases"/>
    <property type="match status" value="1"/>
</dbReference>
<evidence type="ECO:0000256" key="2">
    <source>
        <dbReference type="ARBA" id="ARBA00022515"/>
    </source>
</evidence>
<keyword evidence="3" id="KW-0808">Transferase</keyword>
<keyword evidence="4" id="KW-0548">Nucleotidyltransferase</keyword>
<dbReference type="PROSITE" id="PS50880">
    <property type="entry name" value="TOPRIM"/>
    <property type="match status" value="1"/>
</dbReference>
<organism evidence="11 12">
    <name type="scientific">Nonomuraea typhae</name>
    <dbReference type="NCBI Taxonomy" id="2603600"/>
    <lineage>
        <taxon>Bacteria</taxon>
        <taxon>Bacillati</taxon>
        <taxon>Actinomycetota</taxon>
        <taxon>Actinomycetes</taxon>
        <taxon>Streptosporangiales</taxon>
        <taxon>Streptosporangiaceae</taxon>
        <taxon>Nonomuraea</taxon>
    </lineage>
</organism>
<evidence type="ECO:0000313" key="12">
    <source>
        <dbReference type="Proteomes" id="UP001612741"/>
    </source>
</evidence>